<comment type="caution">
    <text evidence="1">The sequence shown here is derived from an EMBL/GenBank/DDBJ whole genome shotgun (WGS) entry which is preliminary data.</text>
</comment>
<sequence length="141" mass="16361">MEMQAQVMDLQNSLNIQATQSADWQGQIDAANRDLFESEREIQRLRKIIADYCAVKAVSPEKPARHWCPEGANGTMNGWANGIDEGDFEKIEMLKRQVWELKEVIQRKDFLLRSYKEQKVELSSKMKELQLKLDSHVPNIL</sequence>
<protein>
    <submittedName>
        <fullName evidence="1">Uncharacterized protein</fullName>
    </submittedName>
</protein>
<accession>A0A427AWH9</accession>
<dbReference type="PANTHER" id="PTHR34462:SF1">
    <property type="entry name" value="OS05G0587400 PROTEIN"/>
    <property type="match status" value="1"/>
</dbReference>
<dbReference type="AlphaFoldDB" id="A0A427AWH9"/>
<name>A0A427AWH9_ENSVE</name>
<dbReference type="Proteomes" id="UP000287651">
    <property type="component" value="Unassembled WGS sequence"/>
</dbReference>
<dbReference type="EMBL" id="AMZH03001107">
    <property type="protein sequence ID" value="RRT80593.1"/>
    <property type="molecule type" value="Genomic_DNA"/>
</dbReference>
<reference evidence="1 2" key="1">
    <citation type="journal article" date="2014" name="Agronomy (Basel)">
        <title>A Draft Genome Sequence for Ensete ventricosum, the Drought-Tolerant Tree Against Hunger.</title>
        <authorList>
            <person name="Harrison J."/>
            <person name="Moore K.A."/>
            <person name="Paszkiewicz K."/>
            <person name="Jones T."/>
            <person name="Grant M."/>
            <person name="Ambacheew D."/>
            <person name="Muzemil S."/>
            <person name="Studholme D.J."/>
        </authorList>
    </citation>
    <scope>NUCLEOTIDE SEQUENCE [LARGE SCALE GENOMIC DNA]</scope>
</reference>
<gene>
    <name evidence="1" type="ORF">B296_00016688</name>
</gene>
<dbReference type="PANTHER" id="PTHR34462">
    <property type="entry name" value="OS05G0587400 PROTEIN"/>
    <property type="match status" value="1"/>
</dbReference>
<proteinExistence type="predicted"/>
<organism evidence="1 2">
    <name type="scientific">Ensete ventricosum</name>
    <name type="common">Abyssinian banana</name>
    <name type="synonym">Musa ensete</name>
    <dbReference type="NCBI Taxonomy" id="4639"/>
    <lineage>
        <taxon>Eukaryota</taxon>
        <taxon>Viridiplantae</taxon>
        <taxon>Streptophyta</taxon>
        <taxon>Embryophyta</taxon>
        <taxon>Tracheophyta</taxon>
        <taxon>Spermatophyta</taxon>
        <taxon>Magnoliopsida</taxon>
        <taxon>Liliopsida</taxon>
        <taxon>Zingiberales</taxon>
        <taxon>Musaceae</taxon>
        <taxon>Ensete</taxon>
    </lineage>
</organism>
<evidence type="ECO:0000313" key="1">
    <source>
        <dbReference type="EMBL" id="RRT80593.1"/>
    </source>
</evidence>
<evidence type="ECO:0000313" key="2">
    <source>
        <dbReference type="Proteomes" id="UP000287651"/>
    </source>
</evidence>